<dbReference type="OMA" id="NSHYSEP"/>
<evidence type="ECO:0000259" key="4">
    <source>
        <dbReference type="Pfam" id="PF02179"/>
    </source>
</evidence>
<keyword evidence="2" id="KW-0175">Coiled coil</keyword>
<dbReference type="SUPFAM" id="SSF63491">
    <property type="entry name" value="BAG domain"/>
    <property type="match status" value="1"/>
</dbReference>
<feature type="coiled-coil region" evidence="2">
    <location>
        <begin position="119"/>
        <end position="146"/>
    </location>
</feature>
<dbReference type="GeneID" id="103642791"/>
<evidence type="ECO:0000313" key="5">
    <source>
        <dbReference type="EMBL" id="AQK44082.1"/>
    </source>
</evidence>
<evidence type="ECO:0000256" key="3">
    <source>
        <dbReference type="SAM" id="MobiDB-lite"/>
    </source>
</evidence>
<dbReference type="InterPro" id="IPR003103">
    <property type="entry name" value="BAG_domain"/>
</dbReference>
<evidence type="ECO:0000313" key="6">
    <source>
        <dbReference type="EnsemblPlants" id="Zm00001eb424260_P001"/>
    </source>
</evidence>
<dbReference type="AlphaFoldDB" id="K7TPT0"/>
<gene>
    <name evidence="6" type="primary">LOC103642791</name>
    <name evidence="5" type="ORF">ZEAMMB73_Zm00001d025614</name>
</gene>
<dbReference type="PANTHER" id="PTHR33322:SF4">
    <property type="entry name" value="BAG DOMAIN CONTAINING PROTEIN, EXPRESSED"/>
    <property type="match status" value="1"/>
</dbReference>
<accession>K7TPT0</accession>
<dbReference type="PROSITE" id="PS50096">
    <property type="entry name" value="IQ"/>
    <property type="match status" value="1"/>
</dbReference>
<dbReference type="KEGG" id="zma:103642791"/>
<dbReference type="RefSeq" id="XP_008664192.1">
    <property type="nucleotide sequence ID" value="XM_008665970.2"/>
</dbReference>
<dbReference type="Proteomes" id="UP000007305">
    <property type="component" value="Chromosome 10"/>
</dbReference>
<feature type="compositionally biased region" description="Acidic residues" evidence="3">
    <location>
        <begin position="240"/>
        <end position="254"/>
    </location>
</feature>
<evidence type="ECO:0000256" key="1">
    <source>
        <dbReference type="ARBA" id="ARBA00023186"/>
    </source>
</evidence>
<dbReference type="GO" id="GO:0006457">
    <property type="term" value="P:protein folding"/>
    <property type="evidence" value="ECO:0000318"/>
    <property type="project" value="GO_Central"/>
</dbReference>
<proteinExistence type="predicted"/>
<feature type="compositionally biased region" description="Low complexity" evidence="3">
    <location>
        <begin position="90"/>
        <end position="99"/>
    </location>
</feature>
<keyword evidence="7" id="KW-1185">Reference proteome</keyword>
<dbReference type="EnsemblPlants" id="Zm00001eb424260_T001">
    <property type="protein sequence ID" value="Zm00001eb424260_P001"/>
    <property type="gene ID" value="Zm00001eb424260"/>
</dbReference>
<dbReference type="PANTHER" id="PTHR33322">
    <property type="entry name" value="BAG DOMAIN CONTAINING PROTEIN, EXPRESSED"/>
    <property type="match status" value="1"/>
</dbReference>
<keyword evidence="1" id="KW-0143">Chaperone</keyword>
<dbReference type="eggNOG" id="ENOG502RY04">
    <property type="taxonomic scope" value="Eukaryota"/>
</dbReference>
<dbReference type="OrthoDB" id="696633at2759"/>
<feature type="region of interest" description="Disordered" evidence="3">
    <location>
        <begin position="226"/>
        <end position="279"/>
    </location>
</feature>
<dbReference type="PaxDb" id="4577-GRMZM2G080594_P01"/>
<reference evidence="6" key="3">
    <citation type="submission" date="2019-07" db="EMBL/GenBank/DDBJ databases">
        <authorList>
            <person name="Seetharam A."/>
            <person name="Woodhouse M."/>
            <person name="Cannon E."/>
        </authorList>
    </citation>
    <scope>NUCLEOTIDE SEQUENCE [LARGE SCALE GENOMIC DNA]</scope>
    <source>
        <strain evidence="6">cv. B73</strain>
    </source>
</reference>
<feature type="domain" description="BAG" evidence="4">
    <location>
        <begin position="128"/>
        <end position="195"/>
    </location>
</feature>
<name>K7TPT0_MAIZE</name>
<reference evidence="5" key="2">
    <citation type="submission" date="2015-12" db="EMBL/GenBank/DDBJ databases">
        <title>Update maize B73 reference genome by single molecule sequencing technologies.</title>
        <authorList>
            <consortium name="Maize Genome Sequencing Project"/>
            <person name="Ware D."/>
        </authorList>
    </citation>
    <scope>NUCLEOTIDE SEQUENCE</scope>
    <source>
        <tissue evidence="5">Seedling</tissue>
    </source>
</reference>
<evidence type="ECO:0000256" key="2">
    <source>
        <dbReference type="SAM" id="Coils"/>
    </source>
</evidence>
<protein>
    <submittedName>
        <fullName evidence="5">Putative IQ calmodulin-binding and BAG domain containing family protein</fullName>
    </submittedName>
</protein>
<dbReference type="InterPro" id="IPR040400">
    <property type="entry name" value="BAG5/6/7/8"/>
</dbReference>
<organism evidence="6 7">
    <name type="scientific">Zea mays</name>
    <name type="common">Maize</name>
    <dbReference type="NCBI Taxonomy" id="4577"/>
    <lineage>
        <taxon>Eukaryota</taxon>
        <taxon>Viridiplantae</taxon>
        <taxon>Streptophyta</taxon>
        <taxon>Embryophyta</taxon>
        <taxon>Tracheophyta</taxon>
        <taxon>Spermatophyta</taxon>
        <taxon>Magnoliopsida</taxon>
        <taxon>Liliopsida</taxon>
        <taxon>Poales</taxon>
        <taxon>Poaceae</taxon>
        <taxon>PACMAD clade</taxon>
        <taxon>Panicoideae</taxon>
        <taxon>Andropogonodae</taxon>
        <taxon>Andropogoneae</taxon>
        <taxon>Tripsacinae</taxon>
        <taxon>Zea</taxon>
    </lineage>
</organism>
<dbReference type="Pfam" id="PF02179">
    <property type="entry name" value="BAG"/>
    <property type="match status" value="1"/>
</dbReference>
<reference evidence="6" key="4">
    <citation type="submission" date="2021-05" db="UniProtKB">
        <authorList>
            <consortium name="EnsemblPlants"/>
        </authorList>
    </citation>
    <scope>IDENTIFICATION</scope>
    <source>
        <strain evidence="6">cv. B73</strain>
    </source>
</reference>
<dbReference type="HOGENOM" id="CLU_059259_0_0_1"/>
<feature type="region of interest" description="Disordered" evidence="3">
    <location>
        <begin position="47"/>
        <end position="99"/>
    </location>
</feature>
<dbReference type="STRING" id="4577.K7TPT0"/>
<evidence type="ECO:0000313" key="7">
    <source>
        <dbReference type="Proteomes" id="UP000007305"/>
    </source>
</evidence>
<dbReference type="EMBL" id="CM000786">
    <property type="protein sequence ID" value="AQK44082.1"/>
    <property type="molecule type" value="Genomic_DNA"/>
</dbReference>
<feature type="compositionally biased region" description="Basic and acidic residues" evidence="3">
    <location>
        <begin position="55"/>
        <end position="66"/>
    </location>
</feature>
<dbReference type="GO" id="GO:0051087">
    <property type="term" value="F:protein-folding chaperone binding"/>
    <property type="evidence" value="ECO:0007669"/>
    <property type="project" value="InterPro"/>
</dbReference>
<reference evidence="7" key="1">
    <citation type="journal article" date="2009" name="Science">
        <title>The B73 maize genome: complexity, diversity, and dynamics.</title>
        <authorList>
            <person name="Schnable P.S."/>
            <person name="Ware D."/>
            <person name="Fulton R.S."/>
            <person name="Stein J.C."/>
            <person name="Wei F."/>
            <person name="Pasternak S."/>
            <person name="Liang C."/>
            <person name="Zhang J."/>
            <person name="Fulton L."/>
            <person name="Graves T.A."/>
            <person name="Minx P."/>
            <person name="Reily A.D."/>
            <person name="Courtney L."/>
            <person name="Kruchowski S.S."/>
            <person name="Tomlinson C."/>
            <person name="Strong C."/>
            <person name="Delehaunty K."/>
            <person name="Fronick C."/>
            <person name="Courtney B."/>
            <person name="Rock S.M."/>
            <person name="Belter E."/>
            <person name="Du F."/>
            <person name="Kim K."/>
            <person name="Abbott R.M."/>
            <person name="Cotton M."/>
            <person name="Levy A."/>
            <person name="Marchetto P."/>
            <person name="Ochoa K."/>
            <person name="Jackson S.M."/>
            <person name="Gillam B."/>
            <person name="Chen W."/>
            <person name="Yan L."/>
            <person name="Higginbotham J."/>
            <person name="Cardenas M."/>
            <person name="Waligorski J."/>
            <person name="Applebaum E."/>
            <person name="Phelps L."/>
            <person name="Falcone J."/>
            <person name="Kanchi K."/>
            <person name="Thane T."/>
            <person name="Scimone A."/>
            <person name="Thane N."/>
            <person name="Henke J."/>
            <person name="Wang T."/>
            <person name="Ruppert J."/>
            <person name="Shah N."/>
            <person name="Rotter K."/>
            <person name="Hodges J."/>
            <person name="Ingenthron E."/>
            <person name="Cordes M."/>
            <person name="Kohlberg S."/>
            <person name="Sgro J."/>
            <person name="Delgado B."/>
            <person name="Mead K."/>
            <person name="Chinwalla A."/>
            <person name="Leonard S."/>
            <person name="Crouse K."/>
            <person name="Collura K."/>
            <person name="Kudrna D."/>
            <person name="Currie J."/>
            <person name="He R."/>
            <person name="Angelova A."/>
            <person name="Rajasekar S."/>
            <person name="Mueller T."/>
            <person name="Lomeli R."/>
            <person name="Scara G."/>
            <person name="Ko A."/>
            <person name="Delaney K."/>
            <person name="Wissotski M."/>
            <person name="Lopez G."/>
            <person name="Campos D."/>
            <person name="Braidotti M."/>
            <person name="Ashley E."/>
            <person name="Golser W."/>
            <person name="Kim H."/>
            <person name="Lee S."/>
            <person name="Lin J."/>
            <person name="Dujmic Z."/>
            <person name="Kim W."/>
            <person name="Talag J."/>
            <person name="Zuccolo A."/>
            <person name="Fan C."/>
            <person name="Sebastian A."/>
            <person name="Kramer M."/>
            <person name="Spiegel L."/>
            <person name="Nascimento L."/>
            <person name="Zutavern T."/>
            <person name="Miller B."/>
            <person name="Ambroise C."/>
            <person name="Muller S."/>
            <person name="Spooner W."/>
            <person name="Narechania A."/>
            <person name="Ren L."/>
            <person name="Wei S."/>
            <person name="Kumari S."/>
            <person name="Faga B."/>
            <person name="Levy M.J."/>
            <person name="McMahan L."/>
            <person name="Van Buren P."/>
            <person name="Vaughn M.W."/>
            <person name="Ying K."/>
            <person name="Yeh C.-T."/>
            <person name="Emrich S.J."/>
            <person name="Jia Y."/>
            <person name="Kalyanaraman A."/>
            <person name="Hsia A.-P."/>
            <person name="Barbazuk W.B."/>
            <person name="Baucom R.S."/>
            <person name="Brutnell T.P."/>
            <person name="Carpita N.C."/>
            <person name="Chaparro C."/>
            <person name="Chia J.-M."/>
            <person name="Deragon J.-M."/>
            <person name="Estill J.C."/>
            <person name="Fu Y."/>
            <person name="Jeddeloh J.A."/>
            <person name="Han Y."/>
            <person name="Lee H."/>
            <person name="Li P."/>
            <person name="Lisch D.R."/>
            <person name="Liu S."/>
            <person name="Liu Z."/>
            <person name="Nagel D.H."/>
            <person name="McCann M.C."/>
            <person name="SanMiguel P."/>
            <person name="Myers A.M."/>
            <person name="Nettleton D."/>
            <person name="Nguyen J."/>
            <person name="Penning B.W."/>
            <person name="Ponnala L."/>
            <person name="Schneider K.L."/>
            <person name="Schwartz D.C."/>
            <person name="Sharma A."/>
            <person name="Soderlund C."/>
            <person name="Springer N.M."/>
            <person name="Sun Q."/>
            <person name="Wang H."/>
            <person name="Waterman M."/>
            <person name="Westerman R."/>
            <person name="Wolfgruber T.K."/>
            <person name="Yang L."/>
            <person name="Yu Y."/>
            <person name="Zhang L."/>
            <person name="Zhou S."/>
            <person name="Zhu Q."/>
            <person name="Bennetzen J.L."/>
            <person name="Dawe R.K."/>
            <person name="Jiang J."/>
            <person name="Jiang N."/>
            <person name="Presting G.G."/>
            <person name="Wessler S.R."/>
            <person name="Aluru S."/>
            <person name="Martienssen R.A."/>
            <person name="Clifton S.W."/>
            <person name="McCombie W.R."/>
            <person name="Wing R.A."/>
            <person name="Wilson R.K."/>
        </authorList>
    </citation>
    <scope>NUCLEOTIDE SEQUENCE [LARGE SCALE GENOMIC DNA]</scope>
    <source>
        <strain evidence="7">cv. B73</strain>
    </source>
</reference>
<dbReference type="ExpressionAtlas" id="K7TPT0">
    <property type="expression patterns" value="baseline and differential"/>
</dbReference>
<sequence>MASRRFFVYDPYEYEYTTAPHYLYEPYYQPQSVPTRSRRARGIFAGAGAESAAAEARRAPRERETHTSFSIPVHGSDSDSEPERERKAAGSRARPMAPPAMSAEKAAARMQAAARGLLARKSVRAVRQVEREAEQVRAKIACEEESPLAEPSARVAVWEALMRMLLRLDTVRGARDYRRRVTKRVLALQDAVDALETKPAPATVSVAEETPEAAAVEVAEESAVVAPKLPDAVQEKEAVDEPEGSEAEGELEMLAEEHEHTSPVATTSDDQEPPRKEPACPLETTTAAAAGAASDGVDARKLMQMVAALCEQSAQQCALIGTLVERVDALERNVRVRLMEDAGSAGGGPRS</sequence>
<dbReference type="Gramene" id="Zm00001eb424260_T001">
    <property type="protein sequence ID" value="Zm00001eb424260_P001"/>
    <property type="gene ID" value="Zm00001eb424260"/>
</dbReference>
<dbReference type="SMR" id="K7TPT0"/>